<evidence type="ECO:0000313" key="3">
    <source>
        <dbReference type="Proteomes" id="UP000789524"/>
    </source>
</evidence>
<dbReference type="EMBL" id="CAKASE010000081">
    <property type="protein sequence ID" value="CAG9583509.1"/>
    <property type="molecule type" value="Genomic_DNA"/>
</dbReference>
<reference evidence="2" key="1">
    <citation type="submission" date="2021-09" db="EMBL/GenBank/DDBJ databases">
        <authorList>
            <person name="Martin H S."/>
        </authorList>
    </citation>
    <scope>NUCLEOTIDE SEQUENCE</scope>
</reference>
<protein>
    <submittedName>
        <fullName evidence="2">(African queen) hypothetical protein</fullName>
    </submittedName>
</protein>
<dbReference type="Proteomes" id="UP000789524">
    <property type="component" value="Unassembled WGS sequence"/>
</dbReference>
<gene>
    <name evidence="2" type="ORF">DCHRY22_LOCUS14885</name>
</gene>
<organism evidence="2 3">
    <name type="scientific">Danaus chrysippus</name>
    <name type="common">African queen</name>
    <dbReference type="NCBI Taxonomy" id="151541"/>
    <lineage>
        <taxon>Eukaryota</taxon>
        <taxon>Metazoa</taxon>
        <taxon>Ecdysozoa</taxon>
        <taxon>Arthropoda</taxon>
        <taxon>Hexapoda</taxon>
        <taxon>Insecta</taxon>
        <taxon>Pterygota</taxon>
        <taxon>Neoptera</taxon>
        <taxon>Endopterygota</taxon>
        <taxon>Lepidoptera</taxon>
        <taxon>Glossata</taxon>
        <taxon>Ditrysia</taxon>
        <taxon>Papilionoidea</taxon>
        <taxon>Nymphalidae</taxon>
        <taxon>Danainae</taxon>
        <taxon>Danaini</taxon>
        <taxon>Danaina</taxon>
        <taxon>Danaus</taxon>
        <taxon>Anosia</taxon>
    </lineage>
</organism>
<evidence type="ECO:0000313" key="2">
    <source>
        <dbReference type="EMBL" id="CAG9583509.1"/>
    </source>
</evidence>
<comment type="caution">
    <text evidence="2">The sequence shown here is derived from an EMBL/GenBank/DDBJ whole genome shotgun (WGS) entry which is preliminary data.</text>
</comment>
<sequence>MENRKNNEEKYDCEGKGREEEKEREKEKRKEKQKEEKKPRQGMRRMCFACFVEKNMKSHLQKAGCNASRVMVGHMSYVLIQNVAISYVSTVNPKTFLIFHLARIRVSILPST</sequence>
<accession>A0A8J2R6R8</accession>
<dbReference type="AlphaFoldDB" id="A0A8J2R6R8"/>
<proteinExistence type="predicted"/>
<keyword evidence="3" id="KW-1185">Reference proteome</keyword>
<feature type="region of interest" description="Disordered" evidence="1">
    <location>
        <begin position="1"/>
        <end position="42"/>
    </location>
</feature>
<name>A0A8J2R6R8_9NEOP</name>
<evidence type="ECO:0000256" key="1">
    <source>
        <dbReference type="SAM" id="MobiDB-lite"/>
    </source>
</evidence>
<feature type="compositionally biased region" description="Basic and acidic residues" evidence="1">
    <location>
        <begin position="1"/>
        <end position="39"/>
    </location>
</feature>